<proteinExistence type="predicted"/>
<dbReference type="EMBL" id="BPLR01017885">
    <property type="protein sequence ID" value="GIY95237.1"/>
    <property type="molecule type" value="Genomic_DNA"/>
</dbReference>
<feature type="region of interest" description="Disordered" evidence="1">
    <location>
        <begin position="1153"/>
        <end position="1183"/>
    </location>
</feature>
<feature type="compositionally biased region" description="Low complexity" evidence="1">
    <location>
        <begin position="595"/>
        <end position="605"/>
    </location>
</feature>
<feature type="region of interest" description="Disordered" evidence="1">
    <location>
        <begin position="491"/>
        <end position="515"/>
    </location>
</feature>
<feature type="region of interest" description="Disordered" evidence="1">
    <location>
        <begin position="894"/>
        <end position="929"/>
    </location>
</feature>
<feature type="compositionally biased region" description="Low complexity" evidence="1">
    <location>
        <begin position="858"/>
        <end position="870"/>
    </location>
</feature>
<feature type="compositionally biased region" description="Polar residues" evidence="1">
    <location>
        <begin position="611"/>
        <end position="624"/>
    </location>
</feature>
<feature type="region of interest" description="Disordered" evidence="1">
    <location>
        <begin position="121"/>
        <end position="151"/>
    </location>
</feature>
<feature type="compositionally biased region" description="Polar residues" evidence="1">
    <location>
        <begin position="905"/>
        <end position="917"/>
    </location>
</feature>
<name>A0AAV4XKN4_CAEEX</name>
<feature type="region of interest" description="Disordered" evidence="1">
    <location>
        <begin position="659"/>
        <end position="682"/>
    </location>
</feature>
<evidence type="ECO:0000313" key="3">
    <source>
        <dbReference type="Proteomes" id="UP001054945"/>
    </source>
</evidence>
<feature type="compositionally biased region" description="Low complexity" evidence="1">
    <location>
        <begin position="496"/>
        <end position="514"/>
    </location>
</feature>
<feature type="compositionally biased region" description="Low complexity" evidence="1">
    <location>
        <begin position="709"/>
        <end position="722"/>
    </location>
</feature>
<feature type="compositionally biased region" description="Polar residues" evidence="1">
    <location>
        <begin position="128"/>
        <end position="151"/>
    </location>
</feature>
<evidence type="ECO:0000256" key="1">
    <source>
        <dbReference type="SAM" id="MobiDB-lite"/>
    </source>
</evidence>
<keyword evidence="3" id="KW-1185">Reference proteome</keyword>
<feature type="compositionally biased region" description="Low complexity" evidence="1">
    <location>
        <begin position="1159"/>
        <end position="1171"/>
    </location>
</feature>
<feature type="region of interest" description="Disordered" evidence="1">
    <location>
        <begin position="591"/>
        <end position="624"/>
    </location>
</feature>
<reference evidence="2 3" key="1">
    <citation type="submission" date="2021-06" db="EMBL/GenBank/DDBJ databases">
        <title>Caerostris extrusa draft genome.</title>
        <authorList>
            <person name="Kono N."/>
            <person name="Arakawa K."/>
        </authorList>
    </citation>
    <scope>NUCLEOTIDE SEQUENCE [LARGE SCALE GENOMIC DNA]</scope>
</reference>
<comment type="caution">
    <text evidence="2">The sequence shown here is derived from an EMBL/GenBank/DDBJ whole genome shotgun (WGS) entry which is preliminary data.</text>
</comment>
<evidence type="ECO:0000313" key="2">
    <source>
        <dbReference type="EMBL" id="GIY95237.1"/>
    </source>
</evidence>
<sequence>MTSEISQSQKSVTCEAKFQEEKSEVAFESDRNICSQSTDQTMTSNVAKDMCVSSGIIDNTSEHNENAMKEKEHFHADAECSHWEENTEIVTCEVSQSDKLENISDLPEHEIQLLSNECDESNLEENKSSATDGHNNEVTNSIHNPSNKIPLTSNTQITCEVTQSSYSMKSGNDDCVSSGDISNISAQVETESENTNSEVSLFCNSENRLSEEICVSSDSRAEQNIEREETDFKHICEVSQSVKLDTSSMCNLEPNTNECDETELTSHSAVSFSNCANNFPEEICVSSDDMPAEVMHSEDEELQSVNNFACEVSQSSRSMESVIFPVGQSGDVEIVSSNECEAFTVCAEDELSGKQHNENEKNVCESSDDINENSTNILQHAINKSQYDLCDEACQSSKSDENNLLSNEAITVQNSDKFEISVRKNNSEDITICESSGDTMAIETNDLEPSSNPCTSSDKLIMESSIEPVCVLDSKDCDSFSNQILNFSQSTAHNESGNNQISQSGSSMNSSSNITLGETENNQISQSGNEVCHSVDVSITENQISQSGNVASCSNDMSVIEMCYNQISQSSNSADCSNDVVLNEMDNNQISQSGATANSSSNISTEETENDQISQSGNTTDCFNDISITQTENNQISQSGSTSIDVISNEMENNQISQSGMGQVVQSGNISDPHDTELSESGNYQISQSGTITDSSCIFVNETDNNQISQSGNDGSPSGGNNLISQSENDAQNRDIVSLDYSFQVNVSSSSDINSSSYVDVIYSSFHETNSIISSNSEVSPSSVGDHPYICDGSSLFNNDTATNFRILTEQSSEVSDEIESHPMIPTVPEDLSAQSSVHLTVCSGSVTIVENRETASSAEQEMLSSSSNNEAVGSSLLLNNDRKKSISKITKSNSLDTVDESTSKETPCTSQSLNSTDGRKKESSKPECCRANSTNISNLSDSNLLQSSSLPYATSNFDNKNRCIARPSLLEVMVSSASDFRNSLFSDNNFGKERSYVSSVSEPSTSNAGNEFSESFVGETDVSSENRNNENISQISQNISIKNSEQIDSELSKDKEKYVDSNELGFTHHHVSQSSDIINTYSSAALVSDSISQSSQQDFVQSSSSILRSSILISNESVSVFDQVSSADENSPFINKNLENSDVTESSNAEIELENTESEVSSTPSEVQQSGLRLSSLEENEHSTIKRSLSGRNEILDVSENDVITVEVTSFDSDCALYKSMNSAEDANMEDSNEAEILNRNSLSSSSANRSISVEEIHVPDVETSEIKIESSASSSPVNEHEVFDCEGSSEVSESFIIEQNDMSQSSDNNVSCSVSEFHISQNNLNSYPVQEIDFTNTSCEAESKSSNDYISSFKNGGEKLFSSHNLQLPSNNELSMGEYDDSIQSSLDETHLSINEQIKTISTSPNSSSNVCYEDDIPSNINSFITSSSQSHSSRSYCHDITSLSKINSYSNDVFEIGESSGITTQNSPQITNSEVIIESVDSESNDTFPENSIETENVCSPEHHMELSEQEVPVIESYENADLVESSCDQLDENNMRRDEI</sequence>
<feature type="region of interest" description="Disordered" evidence="1">
    <location>
        <begin position="858"/>
        <end position="877"/>
    </location>
</feature>
<feature type="region of interest" description="Disordered" evidence="1">
    <location>
        <begin position="705"/>
        <end position="726"/>
    </location>
</feature>
<protein>
    <submittedName>
        <fullName evidence="2">Uncharacterized protein</fullName>
    </submittedName>
</protein>
<accession>A0AAV4XKN4</accession>
<dbReference type="Proteomes" id="UP001054945">
    <property type="component" value="Unassembled WGS sequence"/>
</dbReference>
<feature type="region of interest" description="Disordered" evidence="1">
    <location>
        <begin position="1000"/>
        <end position="1030"/>
    </location>
</feature>
<feature type="compositionally biased region" description="Basic and acidic residues" evidence="1">
    <location>
        <begin position="918"/>
        <end position="929"/>
    </location>
</feature>
<gene>
    <name evidence="2" type="primary">AVEN_107862_1</name>
    <name evidence="2" type="ORF">CEXT_123601</name>
</gene>
<organism evidence="2 3">
    <name type="scientific">Caerostris extrusa</name>
    <name type="common">Bark spider</name>
    <name type="synonym">Caerostris bankana</name>
    <dbReference type="NCBI Taxonomy" id="172846"/>
    <lineage>
        <taxon>Eukaryota</taxon>
        <taxon>Metazoa</taxon>
        <taxon>Ecdysozoa</taxon>
        <taxon>Arthropoda</taxon>
        <taxon>Chelicerata</taxon>
        <taxon>Arachnida</taxon>
        <taxon>Araneae</taxon>
        <taxon>Araneomorphae</taxon>
        <taxon>Entelegynae</taxon>
        <taxon>Araneoidea</taxon>
        <taxon>Araneidae</taxon>
        <taxon>Caerostris</taxon>
    </lineage>
</organism>
<feature type="compositionally biased region" description="Polar residues" evidence="1">
    <location>
        <begin position="659"/>
        <end position="670"/>
    </location>
</feature>